<gene>
    <name evidence="1" type="ORF">O6H91_05G090900</name>
</gene>
<accession>A0ACC2DR69</accession>
<evidence type="ECO:0000313" key="1">
    <source>
        <dbReference type="EMBL" id="KAJ7556627.1"/>
    </source>
</evidence>
<evidence type="ECO:0000313" key="2">
    <source>
        <dbReference type="Proteomes" id="UP001162992"/>
    </source>
</evidence>
<reference evidence="2" key="1">
    <citation type="journal article" date="2024" name="Proc. Natl. Acad. Sci. U.S.A.">
        <title>Extraordinary preservation of gene collinearity over three hundred million years revealed in homosporous lycophytes.</title>
        <authorList>
            <person name="Li C."/>
            <person name="Wickell D."/>
            <person name="Kuo L.Y."/>
            <person name="Chen X."/>
            <person name="Nie B."/>
            <person name="Liao X."/>
            <person name="Peng D."/>
            <person name="Ji J."/>
            <person name="Jenkins J."/>
            <person name="Williams M."/>
            <person name="Shu S."/>
            <person name="Plott C."/>
            <person name="Barry K."/>
            <person name="Rajasekar S."/>
            <person name="Grimwood J."/>
            <person name="Han X."/>
            <person name="Sun S."/>
            <person name="Hou Z."/>
            <person name="He W."/>
            <person name="Dai G."/>
            <person name="Sun C."/>
            <person name="Schmutz J."/>
            <person name="Leebens-Mack J.H."/>
            <person name="Li F.W."/>
            <person name="Wang L."/>
        </authorList>
    </citation>
    <scope>NUCLEOTIDE SEQUENCE [LARGE SCALE GENOMIC DNA]</scope>
    <source>
        <strain evidence="2">cv. PW_Plant_1</strain>
    </source>
</reference>
<name>A0ACC2DR69_DIPCM</name>
<proteinExistence type="predicted"/>
<protein>
    <submittedName>
        <fullName evidence="1">Uncharacterized protein</fullName>
    </submittedName>
</protein>
<keyword evidence="2" id="KW-1185">Reference proteome</keyword>
<comment type="caution">
    <text evidence="1">The sequence shown here is derived from an EMBL/GenBank/DDBJ whole genome shotgun (WGS) entry which is preliminary data.</text>
</comment>
<sequence length="481" mass="51117">MAMLKESFTNSCCIAICLTSFMLFTGVSISFAQYRIGANYGQIANNLIPPGEVLKLIKSSSIGKVKLYNADPGILRTFAGSNIPIVVGIGNEIISSLTDPSVAQKWVDQNVAAYLPGTPISGIAVGNEVLTSNDAQLSSHLVPAMKNLHTALIYLGLDERLKVSTPHSLGVLSISYPPSAGSFRSDIATSAMKPVLDFLSRTGSAFMVNAYPFFAYKSNPTNVSLDYCLFRAATGITDPNTNLIYTNMLDAMVDAVYSAMDSLGYNGVGIVVSETGWPSSGDENETGASVENAMSYNRNLIAHLSSGKGTPLKPDASTEAFIFALFNENQKSGPSSERNYGLFTPSGLPVYDAGLVRSSPSAAGSPSSQAPESNSSHEAAWCIAKNETDASVLLSGINFACGVGGADCSAIQSSGSCYDPPTLASHASYAYNDYYQKRGRNPWNCDFDGTAVVSTTDPSKYNRHFETRTCSIQIRFSQAIS</sequence>
<dbReference type="Proteomes" id="UP001162992">
    <property type="component" value="Chromosome 5"/>
</dbReference>
<dbReference type="EMBL" id="CM055096">
    <property type="protein sequence ID" value="KAJ7556627.1"/>
    <property type="molecule type" value="Genomic_DNA"/>
</dbReference>
<organism evidence="1 2">
    <name type="scientific">Diphasiastrum complanatum</name>
    <name type="common">Issler's clubmoss</name>
    <name type="synonym">Lycopodium complanatum</name>
    <dbReference type="NCBI Taxonomy" id="34168"/>
    <lineage>
        <taxon>Eukaryota</taxon>
        <taxon>Viridiplantae</taxon>
        <taxon>Streptophyta</taxon>
        <taxon>Embryophyta</taxon>
        <taxon>Tracheophyta</taxon>
        <taxon>Lycopodiopsida</taxon>
        <taxon>Lycopodiales</taxon>
        <taxon>Lycopodiaceae</taxon>
        <taxon>Lycopodioideae</taxon>
        <taxon>Diphasiastrum</taxon>
    </lineage>
</organism>